<dbReference type="Proteomes" id="UP000537131">
    <property type="component" value="Unassembled WGS sequence"/>
</dbReference>
<sequence length="309" mass="32735">MSIKIISKILLEIFCILSGVMMIVTAYYVSIDKKHPTRIGTTAFWALLGIVFMGGTYMPNELTGGLILIMGILTALKQVNIGKLLEPTEEFKENQSKKIGSKIFVPSVILAVAAFVVAQYTKLGGEVAIGISALVAIIFTIIITKSPLKNVIVDGDRMMQQVGPSNILPQLLAALGTVFTTAGVGQVISQGISTVMPKGNILLGVIVYCISMAIFTIIMGNAFAAFAVITAGVGIPFVFSQGANPAIASALALTAGYCGTLMTPMAANFNVVPAALLETKSKNRIIITQLPVAILLLIIHIILMYKLAF</sequence>
<keyword evidence="1" id="KW-0812">Transmembrane</keyword>
<feature type="transmembrane region" description="Helical" evidence="1">
    <location>
        <begin position="167"/>
        <end position="189"/>
    </location>
</feature>
<dbReference type="EMBL" id="JABBNI010000012">
    <property type="protein sequence ID" value="NMM62303.1"/>
    <property type="molecule type" value="Genomic_DNA"/>
</dbReference>
<feature type="transmembrane region" description="Helical" evidence="1">
    <location>
        <begin position="201"/>
        <end position="234"/>
    </location>
</feature>
<dbReference type="InterPro" id="IPR009323">
    <property type="entry name" value="DUF979"/>
</dbReference>
<feature type="transmembrane region" description="Helical" evidence="1">
    <location>
        <begin position="246"/>
        <end position="266"/>
    </location>
</feature>
<accession>A0A7Y0EF93</accession>
<dbReference type="Pfam" id="PF06166">
    <property type="entry name" value="DUF979"/>
    <property type="match status" value="1"/>
</dbReference>
<comment type="caution">
    <text evidence="2">The sequence shown here is derived from an EMBL/GenBank/DDBJ whole genome shotgun (WGS) entry which is preliminary data.</text>
</comment>
<feature type="transmembrane region" description="Helical" evidence="1">
    <location>
        <begin position="6"/>
        <end position="29"/>
    </location>
</feature>
<feature type="transmembrane region" description="Helical" evidence="1">
    <location>
        <begin position="103"/>
        <end position="121"/>
    </location>
</feature>
<feature type="transmembrane region" description="Helical" evidence="1">
    <location>
        <begin position="286"/>
        <end position="305"/>
    </location>
</feature>
<reference evidence="2 3" key="1">
    <citation type="submission" date="2020-06" db="EMBL/GenBank/DDBJ databases">
        <title>Complete Genome Sequence of Clostridium muelleri sp. nov. P21T, an Acid-Alcohol Producing Acetogen Isolated from Old Hay.</title>
        <authorList>
            <person name="Duncan K.E."/>
            <person name="Tanner R.S."/>
        </authorList>
    </citation>
    <scope>NUCLEOTIDE SEQUENCE [LARGE SCALE GENOMIC DNA]</scope>
    <source>
        <strain evidence="2 3">P21</strain>
    </source>
</reference>
<feature type="transmembrane region" description="Helical" evidence="1">
    <location>
        <begin position="64"/>
        <end position="82"/>
    </location>
</feature>
<evidence type="ECO:0000313" key="2">
    <source>
        <dbReference type="EMBL" id="NMM62303.1"/>
    </source>
</evidence>
<evidence type="ECO:0000256" key="1">
    <source>
        <dbReference type="SAM" id="Phobius"/>
    </source>
</evidence>
<evidence type="ECO:0000313" key="3">
    <source>
        <dbReference type="Proteomes" id="UP000537131"/>
    </source>
</evidence>
<name>A0A7Y0EF93_9CLOT</name>
<feature type="transmembrane region" description="Helical" evidence="1">
    <location>
        <begin position="41"/>
        <end position="58"/>
    </location>
</feature>
<dbReference type="AlphaFoldDB" id="A0A7Y0EF93"/>
<keyword evidence="1" id="KW-1133">Transmembrane helix</keyword>
<feature type="transmembrane region" description="Helical" evidence="1">
    <location>
        <begin position="127"/>
        <end position="146"/>
    </location>
</feature>
<protein>
    <submittedName>
        <fullName evidence="2">DUF979 domain-containing protein</fullName>
    </submittedName>
</protein>
<organism evidence="2 3">
    <name type="scientific">Clostridium muellerianum</name>
    <dbReference type="NCBI Taxonomy" id="2716538"/>
    <lineage>
        <taxon>Bacteria</taxon>
        <taxon>Bacillati</taxon>
        <taxon>Bacillota</taxon>
        <taxon>Clostridia</taxon>
        <taxon>Eubacteriales</taxon>
        <taxon>Clostridiaceae</taxon>
        <taxon>Clostridium</taxon>
    </lineage>
</organism>
<dbReference type="RefSeq" id="WP_169296909.1">
    <property type="nucleotide sequence ID" value="NZ_JABBNI010000012.1"/>
</dbReference>
<proteinExistence type="predicted"/>
<keyword evidence="3" id="KW-1185">Reference proteome</keyword>
<keyword evidence="1" id="KW-0472">Membrane</keyword>
<gene>
    <name evidence="2" type="ORF">HBE96_06300</name>
</gene>